<dbReference type="GO" id="GO:0006508">
    <property type="term" value="P:proteolysis"/>
    <property type="evidence" value="ECO:0007669"/>
    <property type="project" value="UniProtKB-KW"/>
</dbReference>
<dbReference type="InterPro" id="IPR006026">
    <property type="entry name" value="Peptidase_Metallo"/>
</dbReference>
<dbReference type="InterPro" id="IPR036365">
    <property type="entry name" value="PGBD-like_sf"/>
</dbReference>
<feature type="binding site" evidence="10">
    <location>
        <position position="259"/>
    </location>
    <ligand>
        <name>Ca(2+)</name>
        <dbReference type="ChEBI" id="CHEBI:29108"/>
        <label>3</label>
    </ligand>
</feature>
<feature type="binding site" evidence="10">
    <location>
        <position position="293"/>
    </location>
    <ligand>
        <name>Zn(2+)</name>
        <dbReference type="ChEBI" id="CHEBI:29105"/>
        <label>2</label>
        <note>catalytic</note>
    </ligand>
</feature>
<dbReference type="EMBL" id="JABFUD020000002">
    <property type="protein sequence ID" value="KAI5083771.1"/>
    <property type="molecule type" value="Genomic_DNA"/>
</dbReference>
<dbReference type="Pfam" id="PF00413">
    <property type="entry name" value="Peptidase_M10"/>
    <property type="match status" value="1"/>
</dbReference>
<feature type="binding site" evidence="10">
    <location>
        <position position="231"/>
    </location>
    <ligand>
        <name>Zn(2+)</name>
        <dbReference type="ChEBI" id="CHEBI:29105"/>
        <label>1</label>
    </ligand>
</feature>
<keyword evidence="3 10" id="KW-0479">Metal-binding</keyword>
<evidence type="ECO:0000259" key="13">
    <source>
        <dbReference type="SMART" id="SM00235"/>
    </source>
</evidence>
<keyword evidence="15" id="KW-1185">Reference proteome</keyword>
<feature type="binding site" evidence="10">
    <location>
        <position position="259"/>
    </location>
    <ligand>
        <name>Ca(2+)</name>
        <dbReference type="ChEBI" id="CHEBI:29108"/>
        <label>1</label>
    </ligand>
</feature>
<feature type="binding site" evidence="10">
    <location>
        <position position="237"/>
    </location>
    <ligand>
        <name>Ca(2+)</name>
        <dbReference type="ChEBI" id="CHEBI:29108"/>
        <label>3</label>
    </ligand>
</feature>
<dbReference type="InterPro" id="IPR021190">
    <property type="entry name" value="Pept_M10A"/>
</dbReference>
<evidence type="ECO:0000313" key="14">
    <source>
        <dbReference type="EMBL" id="KAI5083771.1"/>
    </source>
</evidence>
<dbReference type="InterPro" id="IPR002477">
    <property type="entry name" value="Peptidoglycan-bd-like"/>
</dbReference>
<dbReference type="SUPFAM" id="SSF55486">
    <property type="entry name" value="Metalloproteases ('zincins'), catalytic domain"/>
    <property type="match status" value="1"/>
</dbReference>
<evidence type="ECO:0000313" key="15">
    <source>
        <dbReference type="Proteomes" id="UP000886520"/>
    </source>
</evidence>
<comment type="similarity">
    <text evidence="1">Belongs to the peptidase M10A family. Matrix metalloproteinases (MMPs) subfamily.</text>
</comment>
<evidence type="ECO:0000256" key="12">
    <source>
        <dbReference type="SAM" id="SignalP"/>
    </source>
</evidence>
<dbReference type="FunFam" id="3.40.390.10:FF:000018">
    <property type="entry name" value="Metalloendoproteinase 1"/>
    <property type="match status" value="1"/>
</dbReference>
<dbReference type="InterPro" id="IPR001818">
    <property type="entry name" value="Pept_M10_metallopeptidase"/>
</dbReference>
<dbReference type="GO" id="GO:0031012">
    <property type="term" value="C:extracellular matrix"/>
    <property type="evidence" value="ECO:0007669"/>
    <property type="project" value="InterPro"/>
</dbReference>
<dbReference type="PRINTS" id="PR00138">
    <property type="entry name" value="MATRIXIN"/>
</dbReference>
<comment type="cofactor">
    <cofactor evidence="10">
        <name>Ca(2+)</name>
        <dbReference type="ChEBI" id="CHEBI:29108"/>
    </cofactor>
    <text evidence="10">Can bind about 5 Ca(2+) ions per subunit.</text>
</comment>
<feature type="binding site" evidence="10">
    <location>
        <position position="229"/>
    </location>
    <ligand>
        <name>Zn(2+)</name>
        <dbReference type="ChEBI" id="CHEBI:29105"/>
        <label>1</label>
    </ligand>
</feature>
<accession>A0A9D4ZRX6</accession>
<feature type="binding site" evidence="10">
    <location>
        <position position="254"/>
    </location>
    <ligand>
        <name>Zn(2+)</name>
        <dbReference type="ChEBI" id="CHEBI:29105"/>
        <label>1</label>
    </ligand>
</feature>
<dbReference type="PANTHER" id="PTHR10201:SF272">
    <property type="entry name" value="METALLOENDOPROTEINASE 5-MMP"/>
    <property type="match status" value="1"/>
</dbReference>
<comment type="cofactor">
    <cofactor evidence="10">
        <name>Zn(2+)</name>
        <dbReference type="ChEBI" id="CHEBI:29105"/>
    </cofactor>
    <text evidence="10">Binds 2 Zn(2+) ions per subunit.</text>
</comment>
<dbReference type="GO" id="GO:0030198">
    <property type="term" value="P:extracellular matrix organization"/>
    <property type="evidence" value="ECO:0007669"/>
    <property type="project" value="TreeGrafter"/>
</dbReference>
<keyword evidence="2" id="KW-0645">Protease</keyword>
<proteinExistence type="inferred from homology"/>
<dbReference type="Proteomes" id="UP000886520">
    <property type="component" value="Chromosome 3"/>
</dbReference>
<evidence type="ECO:0000256" key="7">
    <source>
        <dbReference type="ARBA" id="ARBA00023049"/>
    </source>
</evidence>
<feature type="binding site" evidence="10">
    <location>
        <position position="219"/>
    </location>
    <ligand>
        <name>Ca(2+)</name>
        <dbReference type="ChEBI" id="CHEBI:29108"/>
        <label>2</label>
    </ligand>
</feature>
<keyword evidence="4 12" id="KW-0732">Signal</keyword>
<name>A0A9D4ZRX6_ADICA</name>
<dbReference type="SMART" id="SM00235">
    <property type="entry name" value="ZnMc"/>
    <property type="match status" value="1"/>
</dbReference>
<feature type="active site" evidence="9">
    <location>
        <position position="284"/>
    </location>
</feature>
<evidence type="ECO:0000256" key="1">
    <source>
        <dbReference type="ARBA" id="ARBA00009614"/>
    </source>
</evidence>
<dbReference type="InterPro" id="IPR024079">
    <property type="entry name" value="MetalloPept_cat_dom_sf"/>
</dbReference>
<feature type="chain" id="PRO_5038972941" description="Peptidase metallopeptidase domain-containing protein" evidence="12">
    <location>
        <begin position="25"/>
        <end position="372"/>
    </location>
</feature>
<evidence type="ECO:0000256" key="6">
    <source>
        <dbReference type="ARBA" id="ARBA00022833"/>
    </source>
</evidence>
<evidence type="ECO:0000256" key="11">
    <source>
        <dbReference type="PIRSR" id="PIRSR621190-5"/>
    </source>
</evidence>
<dbReference type="Pfam" id="PF01471">
    <property type="entry name" value="PG_binding_1"/>
    <property type="match status" value="1"/>
</dbReference>
<evidence type="ECO:0000256" key="10">
    <source>
        <dbReference type="PIRSR" id="PIRSR621190-2"/>
    </source>
</evidence>
<protein>
    <recommendedName>
        <fullName evidence="13">Peptidase metallopeptidase domain-containing protein</fullName>
    </recommendedName>
</protein>
<evidence type="ECO:0000256" key="4">
    <source>
        <dbReference type="ARBA" id="ARBA00022729"/>
    </source>
</evidence>
<gene>
    <name evidence="14" type="ORF">GOP47_0003514</name>
</gene>
<feature type="binding site" evidence="10">
    <location>
        <position position="287"/>
    </location>
    <ligand>
        <name>Zn(2+)</name>
        <dbReference type="ChEBI" id="CHEBI:29105"/>
        <label>2</label>
        <note>catalytic</note>
    </ligand>
</feature>
<keyword evidence="10" id="KW-0106">Calcium</keyword>
<feature type="binding site" evidence="10">
    <location>
        <position position="301"/>
    </location>
    <ligand>
        <name>Zn(2+)</name>
        <dbReference type="ChEBI" id="CHEBI:29105"/>
        <label>2</label>
        <note>catalytic</note>
    </ligand>
</feature>
<feature type="binding site" evidence="10">
    <location>
        <position position="257"/>
    </location>
    <ligand>
        <name>Ca(2+)</name>
        <dbReference type="ChEBI" id="CHEBI:29108"/>
        <label>1</label>
    </ligand>
</feature>
<organism evidence="14 15">
    <name type="scientific">Adiantum capillus-veneris</name>
    <name type="common">Maidenhair fern</name>
    <dbReference type="NCBI Taxonomy" id="13818"/>
    <lineage>
        <taxon>Eukaryota</taxon>
        <taxon>Viridiplantae</taxon>
        <taxon>Streptophyta</taxon>
        <taxon>Embryophyta</taxon>
        <taxon>Tracheophyta</taxon>
        <taxon>Polypodiopsida</taxon>
        <taxon>Polypodiidae</taxon>
        <taxon>Polypodiales</taxon>
        <taxon>Pteridineae</taxon>
        <taxon>Pteridaceae</taxon>
        <taxon>Vittarioideae</taxon>
        <taxon>Adiantum</taxon>
    </lineage>
</organism>
<dbReference type="SUPFAM" id="SSF47090">
    <property type="entry name" value="PGBD-like"/>
    <property type="match status" value="1"/>
</dbReference>
<evidence type="ECO:0000256" key="5">
    <source>
        <dbReference type="ARBA" id="ARBA00022801"/>
    </source>
</evidence>
<feature type="short sequence motif" description="Cysteine switch" evidence="11">
    <location>
        <begin position="123"/>
        <end position="153"/>
    </location>
</feature>
<dbReference type="CDD" id="cd04278">
    <property type="entry name" value="ZnMc_MMP"/>
    <property type="match status" value="1"/>
</dbReference>
<feature type="binding site" evidence="10">
    <location>
        <position position="236"/>
    </location>
    <ligand>
        <name>Ca(2+)</name>
        <dbReference type="ChEBI" id="CHEBI:29108"/>
        <label>3</label>
    </ligand>
</feature>
<comment type="caution">
    <text evidence="14">The sequence shown here is derived from an EMBL/GenBank/DDBJ whole genome shotgun (WGS) entry which is preliminary data.</text>
</comment>
<keyword evidence="6 10" id="KW-0862">Zinc</keyword>
<dbReference type="Gene3D" id="3.40.390.10">
    <property type="entry name" value="Collagenase (Catalytic Domain)"/>
    <property type="match status" value="1"/>
</dbReference>
<feature type="binding site" evidence="10">
    <location>
        <position position="256"/>
    </location>
    <ligand>
        <name>Ca(2+)</name>
        <dbReference type="ChEBI" id="CHEBI:29108"/>
        <label>3</label>
    </ligand>
</feature>
<feature type="domain" description="Peptidase metallopeptidase" evidence="13">
    <location>
        <begin position="161"/>
        <end position="328"/>
    </location>
</feature>
<dbReference type="PANTHER" id="PTHR10201">
    <property type="entry name" value="MATRIX METALLOPROTEINASE"/>
    <property type="match status" value="1"/>
</dbReference>
<keyword evidence="5" id="KW-0378">Hydrolase</keyword>
<keyword evidence="8" id="KW-0325">Glycoprotein</keyword>
<evidence type="ECO:0000256" key="9">
    <source>
        <dbReference type="PIRSR" id="PIRSR621190-1"/>
    </source>
</evidence>
<evidence type="ECO:0000256" key="3">
    <source>
        <dbReference type="ARBA" id="ARBA00022723"/>
    </source>
</evidence>
<dbReference type="InterPro" id="IPR033739">
    <property type="entry name" value="M10A_MMP"/>
</dbReference>
<dbReference type="OrthoDB" id="406838at2759"/>
<feature type="binding site" evidence="10">
    <location>
        <position position="244"/>
    </location>
    <ligand>
        <name>Zn(2+)</name>
        <dbReference type="ChEBI" id="CHEBI:29105"/>
        <label>1</label>
    </ligand>
</feature>
<dbReference type="GO" id="GO:0004222">
    <property type="term" value="F:metalloendopeptidase activity"/>
    <property type="evidence" value="ECO:0007669"/>
    <property type="project" value="InterPro"/>
</dbReference>
<feature type="binding site" evidence="10">
    <location>
        <position position="283"/>
    </location>
    <ligand>
        <name>Zn(2+)</name>
        <dbReference type="ChEBI" id="CHEBI:29105"/>
        <label>2</label>
        <note>catalytic</note>
    </ligand>
</feature>
<sequence length="372" mass="40533">MKAHVFSCLLLFVSFIAFPSPSQARHNLRRDALDIPTSLDGFVAGVWSQLGILLNAGKGDLLEAIIPLKYYFAQFGYLNVTGQLVTNLFDTDLLNAVKLYQESFGLDVTGKLDLKTLLKIMTPRCGREDVADGIPLMLQSTPAAHAIMNPHIVGHYSFFPSQPKWPSSRQNLTYAFSSLNDTDRLSSTERRTVFASAFSAWAAVIPINFTEIESFDDADITIEFVSFSHGDEEPFDGILGVLAHAFSPTDGRFHLDDSEYWQDLSARSSAEPQDIDLQSVVIHEIGHLLGLAHSPVEDAIMYPSIAPGQVKLQLQADDIQGAQALYGVNPNYKADSATPGTIGDINGAQKLAVASFHGLLGCVIFLCVAALI</sequence>
<keyword evidence="7" id="KW-0482">Metalloprotease</keyword>
<dbReference type="GO" id="GO:0008270">
    <property type="term" value="F:zinc ion binding"/>
    <property type="evidence" value="ECO:0007669"/>
    <property type="project" value="InterPro"/>
</dbReference>
<reference evidence="14" key="1">
    <citation type="submission" date="2021-01" db="EMBL/GenBank/DDBJ databases">
        <title>Adiantum capillus-veneris genome.</title>
        <authorList>
            <person name="Fang Y."/>
            <person name="Liao Q."/>
        </authorList>
    </citation>
    <scope>NUCLEOTIDE SEQUENCE</scope>
    <source>
        <strain evidence="14">H3</strain>
        <tissue evidence="14">Leaf</tissue>
    </source>
</reference>
<feature type="signal peptide" evidence="12">
    <location>
        <begin position="1"/>
        <end position="24"/>
    </location>
</feature>
<evidence type="ECO:0000256" key="8">
    <source>
        <dbReference type="ARBA" id="ARBA00023180"/>
    </source>
</evidence>
<dbReference type="GO" id="GO:0030574">
    <property type="term" value="P:collagen catabolic process"/>
    <property type="evidence" value="ECO:0007669"/>
    <property type="project" value="TreeGrafter"/>
</dbReference>
<feature type="binding site" description="in inhibited form" evidence="10">
    <location>
        <position position="125"/>
    </location>
    <ligand>
        <name>Zn(2+)</name>
        <dbReference type="ChEBI" id="CHEBI:29105"/>
        <label>2</label>
        <note>catalytic</note>
    </ligand>
</feature>
<evidence type="ECO:0000256" key="2">
    <source>
        <dbReference type="ARBA" id="ARBA00022670"/>
    </source>
</evidence>
<dbReference type="AlphaFoldDB" id="A0A9D4ZRX6"/>